<evidence type="ECO:0000256" key="6">
    <source>
        <dbReference type="SAM" id="MobiDB-lite"/>
    </source>
</evidence>
<proteinExistence type="predicted"/>
<comment type="catalytic activity">
    <reaction evidence="5">
        <text>hydrogenselenide + ATP + H2O = selenophosphate + AMP + phosphate + 2 H(+)</text>
        <dbReference type="Rhea" id="RHEA:18737"/>
        <dbReference type="ChEBI" id="CHEBI:15377"/>
        <dbReference type="ChEBI" id="CHEBI:15378"/>
        <dbReference type="ChEBI" id="CHEBI:16144"/>
        <dbReference type="ChEBI" id="CHEBI:29317"/>
        <dbReference type="ChEBI" id="CHEBI:30616"/>
        <dbReference type="ChEBI" id="CHEBI:43474"/>
        <dbReference type="ChEBI" id="CHEBI:456215"/>
        <dbReference type="EC" id="2.7.9.3"/>
    </reaction>
</comment>
<dbReference type="InterPro" id="IPR010918">
    <property type="entry name" value="PurM-like_C_dom"/>
</dbReference>
<dbReference type="EMBL" id="OU015566">
    <property type="protein sequence ID" value="CAG5105092.1"/>
    <property type="molecule type" value="Genomic_DNA"/>
</dbReference>
<dbReference type="Pfam" id="PF02769">
    <property type="entry name" value="AIRS_C"/>
    <property type="match status" value="1"/>
</dbReference>
<keyword evidence="4" id="KW-0067">ATP-binding</keyword>
<dbReference type="InterPro" id="IPR036676">
    <property type="entry name" value="PurM-like_C_sf"/>
</dbReference>
<feature type="compositionally biased region" description="Low complexity" evidence="6">
    <location>
        <begin position="407"/>
        <end position="423"/>
    </location>
</feature>
<feature type="compositionally biased region" description="Low complexity" evidence="6">
    <location>
        <begin position="563"/>
        <end position="572"/>
    </location>
</feature>
<feature type="region of interest" description="Disordered" evidence="6">
    <location>
        <begin position="512"/>
        <end position="533"/>
    </location>
</feature>
<dbReference type="EC" id="2.7.9.3" evidence="2"/>
<dbReference type="InterPro" id="IPR036921">
    <property type="entry name" value="PurM-like_N_sf"/>
</dbReference>
<gene>
    <name evidence="8" type="ORF">OKIOD_LOCUS10591</name>
</gene>
<feature type="region of interest" description="Disordered" evidence="6">
    <location>
        <begin position="43"/>
        <end position="63"/>
    </location>
</feature>
<dbReference type="SUPFAM" id="SSF56042">
    <property type="entry name" value="PurM C-terminal domain-like"/>
    <property type="match status" value="1"/>
</dbReference>
<evidence type="ECO:0000256" key="5">
    <source>
        <dbReference type="ARBA" id="ARBA00049005"/>
    </source>
</evidence>
<dbReference type="PANTHER" id="PTHR10256:SF0">
    <property type="entry name" value="INACTIVE SELENIDE, WATER DIKINASE-LIKE PROTEIN-RELATED"/>
    <property type="match status" value="1"/>
</dbReference>
<dbReference type="InterPro" id="IPR004536">
    <property type="entry name" value="SPS/SelD"/>
</dbReference>
<evidence type="ECO:0000256" key="3">
    <source>
        <dbReference type="ARBA" id="ARBA00022741"/>
    </source>
</evidence>
<name>A0ABN7STB8_OIKDI</name>
<evidence type="ECO:0000259" key="7">
    <source>
        <dbReference type="Pfam" id="PF02769"/>
    </source>
</evidence>
<sequence>MSVGKLFDPVSSGLEESFRLTRFSNLLGSACRAPAEVNKKLLERSPPEASPEQASVVQKSTYPPPRAVSGSCQIVRIDDPHIAGQAACAHCLAPIYAAGVVEVETVNLLMTSSTKMSDRERDVVLPKIVAGFQECCERANAIMTQSPLALNPSLTISGQVNAFMNVGSREFVASDAAQKGDVLVLTKPLGTHVACMAHMWMEQNQEKWNRLKQVVTEQDVERGYQDAMFNMVRLNRDASRFMAQFNAHGATAVAGYGILGHAKLLAKRQKKKVNFVIHNLPVLAKMNTIAKAMGNSFGLAKGVAPEISGGMLIALPREEAAKFCAELRRIEGHQAWIVGIVEDGEGDATVIERPRIIEVVTGADGSVQSAPPSSSSSRRGKTNSNSSTASSSSRPSGVQLLQKGPKSNNNSTSHQQQQSASNNRVSATQVSTIVPITSHAPNNYQQLSKQQQIQATSVIQNHSSAPTITMATPQNAQHHSRPLIHANQVHQNQQAATRPHHQHQRILPKIPVENKSTSGPTLTELQPTTSRSLAQAGHISVSRAEMNNAWYQTNQDHPQLMSQQQQQQQQHQVYNSQSPILNLHPHSQPAHPQSVIHSTLTSTHANNINQHRRNPNV</sequence>
<protein>
    <recommendedName>
        <fullName evidence="2">selenide, water dikinase</fullName>
        <ecNumber evidence="2">2.7.9.3</ecNumber>
    </recommendedName>
</protein>
<feature type="compositionally biased region" description="Low complexity" evidence="6">
    <location>
        <begin position="365"/>
        <end position="393"/>
    </location>
</feature>
<feature type="compositionally biased region" description="Polar residues" evidence="6">
    <location>
        <begin position="52"/>
        <end position="61"/>
    </location>
</feature>
<evidence type="ECO:0000256" key="1">
    <source>
        <dbReference type="ARBA" id="ARBA00003786"/>
    </source>
</evidence>
<evidence type="ECO:0000256" key="4">
    <source>
        <dbReference type="ARBA" id="ARBA00022840"/>
    </source>
</evidence>
<feature type="domain" description="PurM-like C-terminal" evidence="7">
    <location>
        <begin position="178"/>
        <end position="348"/>
    </location>
</feature>
<dbReference type="Proteomes" id="UP001158576">
    <property type="component" value="Chromosome 1"/>
</dbReference>
<dbReference type="Gene3D" id="3.90.650.10">
    <property type="entry name" value="PurM-like C-terminal domain"/>
    <property type="match status" value="1"/>
</dbReference>
<feature type="region of interest" description="Disordered" evidence="6">
    <location>
        <begin position="362"/>
        <end position="427"/>
    </location>
</feature>
<evidence type="ECO:0000313" key="8">
    <source>
        <dbReference type="EMBL" id="CAG5105092.1"/>
    </source>
</evidence>
<evidence type="ECO:0000256" key="2">
    <source>
        <dbReference type="ARBA" id="ARBA00011997"/>
    </source>
</evidence>
<feature type="region of interest" description="Disordered" evidence="6">
    <location>
        <begin position="556"/>
        <end position="575"/>
    </location>
</feature>
<dbReference type="SUPFAM" id="SSF55326">
    <property type="entry name" value="PurM N-terminal domain-like"/>
    <property type="match status" value="1"/>
</dbReference>
<comment type="function">
    <text evidence="1">Synthesizes selenophosphate from selenide and ATP.</text>
</comment>
<dbReference type="PANTHER" id="PTHR10256">
    <property type="entry name" value="SELENIDE, WATER DIKINASE"/>
    <property type="match status" value="1"/>
</dbReference>
<accession>A0ABN7STB8</accession>
<organism evidence="8 9">
    <name type="scientific">Oikopleura dioica</name>
    <name type="common">Tunicate</name>
    <dbReference type="NCBI Taxonomy" id="34765"/>
    <lineage>
        <taxon>Eukaryota</taxon>
        <taxon>Metazoa</taxon>
        <taxon>Chordata</taxon>
        <taxon>Tunicata</taxon>
        <taxon>Appendicularia</taxon>
        <taxon>Copelata</taxon>
        <taxon>Oikopleuridae</taxon>
        <taxon>Oikopleura</taxon>
    </lineage>
</organism>
<keyword evidence="9" id="KW-1185">Reference proteome</keyword>
<evidence type="ECO:0000313" key="9">
    <source>
        <dbReference type="Proteomes" id="UP001158576"/>
    </source>
</evidence>
<reference evidence="8 9" key="1">
    <citation type="submission" date="2021-04" db="EMBL/GenBank/DDBJ databases">
        <authorList>
            <person name="Bliznina A."/>
        </authorList>
    </citation>
    <scope>NUCLEOTIDE SEQUENCE [LARGE SCALE GENOMIC DNA]</scope>
</reference>
<keyword evidence="3" id="KW-0547">Nucleotide-binding</keyword>
<feature type="compositionally biased region" description="Polar residues" evidence="6">
    <location>
        <begin position="514"/>
        <end position="533"/>
    </location>
</feature>